<evidence type="ECO:0008006" key="5">
    <source>
        <dbReference type="Google" id="ProtNLM"/>
    </source>
</evidence>
<dbReference type="RefSeq" id="WP_209692661.1">
    <property type="nucleotide sequence ID" value="NZ_BAAAVU010000028.1"/>
</dbReference>
<keyword evidence="2" id="KW-1133">Transmembrane helix</keyword>
<sequence length="460" mass="49802">MNLQDLRDELHARAADSDRQQSDLLPGVQQKIRRTKQRRIVTTAGAAAAAIALAVTVVPGVLSNSAPDPARTPPYTQNGFTLPGEKDGQPLVKGWTGKAGESHVEFTWTPSAKDVKFVAYCKQDAEATVWVRVNGFDVHHNDCTDNGIPISDSLRADTGLWADAPIGKPAKVTLDLVDLGGRPLKDVKQQLGVGIYKDASGSKPSGPARPDDYGSNGLRFRQQVGRQTRLGAVIGDRGQRQVATSFVPKSRSVVVQVIGTQDDYVMGWQALRPEYRVQVRFSDGTVVNCYTGYGDDLQQNLSEPMQLTAPPGSPVAVTARLVDKDGREVPMSPRARIGVAVYDAGPQITQYGVDFNREMESDGTRYRFVRSVVAPATAGKVQLTTPVGTPFLWTFGSVNTGPTVWTRWDGLTAHQDGPRSGGMHWTTESAQTGPKTVDFYVNAGKPTGGKLFIGLYEPIR</sequence>
<protein>
    <recommendedName>
        <fullName evidence="5">DUF4179 domain-containing protein</fullName>
    </recommendedName>
</protein>
<keyword evidence="2" id="KW-0472">Membrane</keyword>
<keyword evidence="4" id="KW-1185">Reference proteome</keyword>
<dbReference type="Proteomes" id="UP000755585">
    <property type="component" value="Unassembled WGS sequence"/>
</dbReference>
<keyword evidence="2" id="KW-0812">Transmembrane</keyword>
<gene>
    <name evidence="3" type="ORF">JOF29_000578</name>
</gene>
<organism evidence="3 4">
    <name type="scientific">Kribbella aluminosa</name>
    <dbReference type="NCBI Taxonomy" id="416017"/>
    <lineage>
        <taxon>Bacteria</taxon>
        <taxon>Bacillati</taxon>
        <taxon>Actinomycetota</taxon>
        <taxon>Actinomycetes</taxon>
        <taxon>Propionibacteriales</taxon>
        <taxon>Kribbellaceae</taxon>
        <taxon>Kribbella</taxon>
    </lineage>
</organism>
<proteinExistence type="predicted"/>
<evidence type="ECO:0000313" key="3">
    <source>
        <dbReference type="EMBL" id="MBP2349495.1"/>
    </source>
</evidence>
<dbReference type="EMBL" id="JAGINT010000001">
    <property type="protein sequence ID" value="MBP2349495.1"/>
    <property type="molecule type" value="Genomic_DNA"/>
</dbReference>
<feature type="region of interest" description="Disordered" evidence="1">
    <location>
        <begin position="196"/>
        <end position="218"/>
    </location>
</feature>
<name>A0ABS4UCZ2_9ACTN</name>
<reference evidence="3 4" key="1">
    <citation type="submission" date="2021-03" db="EMBL/GenBank/DDBJ databases">
        <title>Sequencing the genomes of 1000 actinobacteria strains.</title>
        <authorList>
            <person name="Klenk H.-P."/>
        </authorList>
    </citation>
    <scope>NUCLEOTIDE SEQUENCE [LARGE SCALE GENOMIC DNA]</scope>
    <source>
        <strain evidence="3 4">DSM 18824</strain>
    </source>
</reference>
<evidence type="ECO:0000256" key="2">
    <source>
        <dbReference type="SAM" id="Phobius"/>
    </source>
</evidence>
<feature type="transmembrane region" description="Helical" evidence="2">
    <location>
        <begin position="40"/>
        <end position="62"/>
    </location>
</feature>
<evidence type="ECO:0000256" key="1">
    <source>
        <dbReference type="SAM" id="MobiDB-lite"/>
    </source>
</evidence>
<accession>A0ABS4UCZ2</accession>
<evidence type="ECO:0000313" key="4">
    <source>
        <dbReference type="Proteomes" id="UP000755585"/>
    </source>
</evidence>
<comment type="caution">
    <text evidence="3">The sequence shown here is derived from an EMBL/GenBank/DDBJ whole genome shotgun (WGS) entry which is preliminary data.</text>
</comment>